<sequence length="76" mass="8355">MRVRGTRVGHHPPEAVGGWHDSRDFLRRSRVVGCTSTGTPPYFRPASWSHRVGHVGGPAIREYDDVAGQLSKGMMA</sequence>
<name>A0A426YTW4_ENSVE</name>
<dbReference type="Proteomes" id="UP000287651">
    <property type="component" value="Unassembled WGS sequence"/>
</dbReference>
<reference evidence="1 2" key="1">
    <citation type="journal article" date="2014" name="Agronomy (Basel)">
        <title>A Draft Genome Sequence for Ensete ventricosum, the Drought-Tolerant Tree Against Hunger.</title>
        <authorList>
            <person name="Harrison J."/>
            <person name="Moore K.A."/>
            <person name="Paszkiewicz K."/>
            <person name="Jones T."/>
            <person name="Grant M."/>
            <person name="Ambacheew D."/>
            <person name="Muzemil S."/>
            <person name="Studholme D.J."/>
        </authorList>
    </citation>
    <scope>NUCLEOTIDE SEQUENCE [LARGE SCALE GENOMIC DNA]</scope>
</reference>
<evidence type="ECO:0000313" key="2">
    <source>
        <dbReference type="Proteomes" id="UP000287651"/>
    </source>
</evidence>
<evidence type="ECO:0000313" key="1">
    <source>
        <dbReference type="EMBL" id="RRT55158.1"/>
    </source>
</evidence>
<comment type="caution">
    <text evidence="1">The sequence shown here is derived from an EMBL/GenBank/DDBJ whole genome shotgun (WGS) entry which is preliminary data.</text>
</comment>
<protein>
    <submittedName>
        <fullName evidence="1">Uncharacterized protein</fullName>
    </submittedName>
</protein>
<organism evidence="1 2">
    <name type="scientific">Ensete ventricosum</name>
    <name type="common">Abyssinian banana</name>
    <name type="synonym">Musa ensete</name>
    <dbReference type="NCBI Taxonomy" id="4639"/>
    <lineage>
        <taxon>Eukaryota</taxon>
        <taxon>Viridiplantae</taxon>
        <taxon>Streptophyta</taxon>
        <taxon>Embryophyta</taxon>
        <taxon>Tracheophyta</taxon>
        <taxon>Spermatophyta</taxon>
        <taxon>Magnoliopsida</taxon>
        <taxon>Liliopsida</taxon>
        <taxon>Zingiberales</taxon>
        <taxon>Musaceae</taxon>
        <taxon>Ensete</taxon>
    </lineage>
</organism>
<accession>A0A426YTW4</accession>
<proteinExistence type="predicted"/>
<gene>
    <name evidence="1" type="ORF">B296_00030138</name>
</gene>
<dbReference type="AlphaFoldDB" id="A0A426YTW4"/>
<dbReference type="EMBL" id="AMZH03010216">
    <property type="protein sequence ID" value="RRT55158.1"/>
    <property type="molecule type" value="Genomic_DNA"/>
</dbReference>